<sequence>MATRGRFVKVCIEMDLRKPLCPRFVLGMKSYNIEYEYIHSFCFHYGKVDHRKELCRFKAANLTSQMAQSFTLPPASNPIAVTESTPTTPTDDNSNLQQSGLEEGDKDFGP</sequence>
<evidence type="ECO:0000313" key="1">
    <source>
        <dbReference type="EMBL" id="KAI8030114.1"/>
    </source>
</evidence>
<reference evidence="1 2" key="1">
    <citation type="journal article" date="2022" name="Plant J.">
        <title>Chromosome-level genome of Camellia lanceoleosa provides a valuable resource for understanding genome evolution and self-incompatibility.</title>
        <authorList>
            <person name="Gong W."/>
            <person name="Xiao S."/>
            <person name="Wang L."/>
            <person name="Liao Z."/>
            <person name="Chang Y."/>
            <person name="Mo W."/>
            <person name="Hu G."/>
            <person name="Li W."/>
            <person name="Zhao G."/>
            <person name="Zhu H."/>
            <person name="Hu X."/>
            <person name="Ji K."/>
            <person name="Xiang X."/>
            <person name="Song Q."/>
            <person name="Yuan D."/>
            <person name="Jin S."/>
            <person name="Zhang L."/>
        </authorList>
    </citation>
    <scope>NUCLEOTIDE SEQUENCE [LARGE SCALE GENOMIC DNA]</scope>
    <source>
        <strain evidence="1">SQ_2022a</strain>
    </source>
</reference>
<protein>
    <submittedName>
        <fullName evidence="1">Uncharacterized protein</fullName>
    </submittedName>
</protein>
<evidence type="ECO:0000313" key="2">
    <source>
        <dbReference type="Proteomes" id="UP001060215"/>
    </source>
</evidence>
<dbReference type="EMBL" id="CM045758">
    <property type="protein sequence ID" value="KAI8030114.1"/>
    <property type="molecule type" value="Genomic_DNA"/>
</dbReference>
<keyword evidence="2" id="KW-1185">Reference proteome</keyword>
<dbReference type="Proteomes" id="UP001060215">
    <property type="component" value="Chromosome 1"/>
</dbReference>
<gene>
    <name evidence="1" type="ORF">LOK49_LG01G01350</name>
</gene>
<comment type="caution">
    <text evidence="1">The sequence shown here is derived from an EMBL/GenBank/DDBJ whole genome shotgun (WGS) entry which is preliminary data.</text>
</comment>
<organism evidence="1 2">
    <name type="scientific">Camellia lanceoleosa</name>
    <dbReference type="NCBI Taxonomy" id="1840588"/>
    <lineage>
        <taxon>Eukaryota</taxon>
        <taxon>Viridiplantae</taxon>
        <taxon>Streptophyta</taxon>
        <taxon>Embryophyta</taxon>
        <taxon>Tracheophyta</taxon>
        <taxon>Spermatophyta</taxon>
        <taxon>Magnoliopsida</taxon>
        <taxon>eudicotyledons</taxon>
        <taxon>Gunneridae</taxon>
        <taxon>Pentapetalae</taxon>
        <taxon>asterids</taxon>
        <taxon>Ericales</taxon>
        <taxon>Theaceae</taxon>
        <taxon>Camellia</taxon>
    </lineage>
</organism>
<accession>A0ACC0J006</accession>
<proteinExistence type="predicted"/>
<name>A0ACC0J006_9ERIC</name>